<accession>A0A0N5A5R9</accession>
<dbReference type="STRING" id="131310.A0A0N5A5R9"/>
<protein>
    <submittedName>
        <fullName evidence="2">F-box domain-containing protein</fullName>
    </submittedName>
</protein>
<dbReference type="SUPFAM" id="SSF52047">
    <property type="entry name" value="RNI-like"/>
    <property type="match status" value="1"/>
</dbReference>
<dbReference type="Gene3D" id="3.80.10.10">
    <property type="entry name" value="Ribonuclease Inhibitor"/>
    <property type="match status" value="1"/>
</dbReference>
<proteinExistence type="predicted"/>
<dbReference type="InterPro" id="IPR032675">
    <property type="entry name" value="LRR_dom_sf"/>
</dbReference>
<evidence type="ECO:0000313" key="2">
    <source>
        <dbReference type="WBParaSite" id="PTRK_0001708100.1"/>
    </source>
</evidence>
<evidence type="ECO:0000313" key="1">
    <source>
        <dbReference type="Proteomes" id="UP000038045"/>
    </source>
</evidence>
<dbReference type="WBParaSite" id="PTRK_0001708100.1">
    <property type="protein sequence ID" value="PTRK_0001708100.1"/>
    <property type="gene ID" value="PTRK_0001708100"/>
</dbReference>
<reference evidence="2" key="1">
    <citation type="submission" date="2017-02" db="UniProtKB">
        <authorList>
            <consortium name="WormBaseParasite"/>
        </authorList>
    </citation>
    <scope>IDENTIFICATION</scope>
</reference>
<name>A0A0N5A5R9_PARTI</name>
<keyword evidence="1" id="KW-1185">Reference proteome</keyword>
<sequence length="542" mass="63535">MSLETALSQYPISKSVISNIKSITDITNLINTSPYIYDNLHDATIRKTISVPSDALVIKYASVTMDSNNILKKINMVFEGVTSNTDELYIYLKKSKNVFEHVNTIRIDLDNLYVTFDFSTLDVFATNLASFIDKVFDLCPNADTLEVYSVICVHFSIIKKLQSSKIRVIKDSTFNSMMYFSKLNADAHKDVVSKLRNLEQFNIFIGEIELYFKPHFMEVFEDILKHLSKKENSKIIISGHVRYKNVHVIENFLSITQKYNVQVCLKGGLLCHKAFFEECITRCGDMEGYPLDNITELDVSLWNLNIHGLFFTALPYFKNLKVIKIDFEDQIFKHLMEDKTMRTFNRCFSSKLLSRLTNLEEIYLRFENWDTVYDSPEEYQNSFLVKNNVAKEIFSYLGENIKVLYFDGISDLTKEMGDILSQRCPNLEDIFLQPLNSMDAHFVENFKKLKFINLKGIYRLNVPENVEMVIVHSYKDDNAKKIAILDDDTFYNYFKELFNRSFKISLRNCDRGYHKYNILFNNIFLWNTYPKKMNNFKQVFNY</sequence>
<dbReference type="Proteomes" id="UP000038045">
    <property type="component" value="Unplaced"/>
</dbReference>
<dbReference type="AlphaFoldDB" id="A0A0N5A5R9"/>
<organism evidence="1 2">
    <name type="scientific">Parastrongyloides trichosuri</name>
    <name type="common">Possum-specific nematode worm</name>
    <dbReference type="NCBI Taxonomy" id="131310"/>
    <lineage>
        <taxon>Eukaryota</taxon>
        <taxon>Metazoa</taxon>
        <taxon>Ecdysozoa</taxon>
        <taxon>Nematoda</taxon>
        <taxon>Chromadorea</taxon>
        <taxon>Rhabditida</taxon>
        <taxon>Tylenchina</taxon>
        <taxon>Panagrolaimomorpha</taxon>
        <taxon>Strongyloidoidea</taxon>
        <taxon>Strongyloididae</taxon>
        <taxon>Parastrongyloides</taxon>
    </lineage>
</organism>